<sequence>MTGVQTFGSNSFKSNECPLRDSNPRPLAQQVGSLQTEPNLSSSEIRKYSIEARAELVGLCPTTCFARGDQAARSRRVKLVQCRSETD</sequence>
<evidence type="ECO:0000313" key="2">
    <source>
        <dbReference type="EMBL" id="CAH0721431.1"/>
    </source>
</evidence>
<protein>
    <submittedName>
        <fullName evidence="2">Uncharacterized protein</fullName>
    </submittedName>
</protein>
<dbReference type="Proteomes" id="UP000838878">
    <property type="component" value="Chromosome 2"/>
</dbReference>
<gene>
    <name evidence="2" type="ORF">BINO364_LOCUS7530</name>
</gene>
<dbReference type="AlphaFoldDB" id="A0A8J9UJF2"/>
<feature type="compositionally biased region" description="Polar residues" evidence="1">
    <location>
        <begin position="1"/>
        <end position="14"/>
    </location>
</feature>
<feature type="region of interest" description="Disordered" evidence="1">
    <location>
        <begin position="1"/>
        <end position="39"/>
    </location>
</feature>
<evidence type="ECO:0000256" key="1">
    <source>
        <dbReference type="SAM" id="MobiDB-lite"/>
    </source>
</evidence>
<evidence type="ECO:0000313" key="3">
    <source>
        <dbReference type="Proteomes" id="UP000838878"/>
    </source>
</evidence>
<accession>A0A8J9UJF2</accession>
<feature type="compositionally biased region" description="Polar residues" evidence="1">
    <location>
        <begin position="30"/>
        <end position="39"/>
    </location>
</feature>
<proteinExistence type="predicted"/>
<name>A0A8J9UJF2_9NEOP</name>
<feature type="non-terminal residue" evidence="2">
    <location>
        <position position="87"/>
    </location>
</feature>
<reference evidence="2" key="1">
    <citation type="submission" date="2021-12" db="EMBL/GenBank/DDBJ databases">
        <authorList>
            <person name="Martin H S."/>
        </authorList>
    </citation>
    <scope>NUCLEOTIDE SEQUENCE</scope>
</reference>
<organism evidence="2 3">
    <name type="scientific">Brenthis ino</name>
    <name type="common">lesser marbled fritillary</name>
    <dbReference type="NCBI Taxonomy" id="405034"/>
    <lineage>
        <taxon>Eukaryota</taxon>
        <taxon>Metazoa</taxon>
        <taxon>Ecdysozoa</taxon>
        <taxon>Arthropoda</taxon>
        <taxon>Hexapoda</taxon>
        <taxon>Insecta</taxon>
        <taxon>Pterygota</taxon>
        <taxon>Neoptera</taxon>
        <taxon>Endopterygota</taxon>
        <taxon>Lepidoptera</taxon>
        <taxon>Glossata</taxon>
        <taxon>Ditrysia</taxon>
        <taxon>Papilionoidea</taxon>
        <taxon>Nymphalidae</taxon>
        <taxon>Heliconiinae</taxon>
        <taxon>Argynnini</taxon>
        <taxon>Brenthis</taxon>
    </lineage>
</organism>
<keyword evidence="3" id="KW-1185">Reference proteome</keyword>
<dbReference type="EMBL" id="OV170222">
    <property type="protein sequence ID" value="CAH0721431.1"/>
    <property type="molecule type" value="Genomic_DNA"/>
</dbReference>